<dbReference type="AlphaFoldDB" id="A0A1I3QTX1"/>
<sequence>MVQDYDVHDNTFSHINTENNEHNSMFFLVGNGKFYNNRINNHQGNALRDWVVSVGDTPKSVEIFNNIVVESRGSILLSKLNLSSVS</sequence>
<accession>A0A1I3QTX1</accession>
<keyword evidence="2" id="KW-1185">Reference proteome</keyword>
<dbReference type="Proteomes" id="UP000198670">
    <property type="component" value="Unassembled WGS sequence"/>
</dbReference>
<evidence type="ECO:0000313" key="1">
    <source>
        <dbReference type="EMBL" id="SFJ37624.1"/>
    </source>
</evidence>
<dbReference type="RefSeq" id="WP_090629080.1">
    <property type="nucleotide sequence ID" value="NZ_FOQO01000009.1"/>
</dbReference>
<dbReference type="STRING" id="1477437.SAMN05444682_109124"/>
<protein>
    <recommendedName>
        <fullName evidence="3">Right handed beta helix region</fullName>
    </recommendedName>
</protein>
<dbReference type="EMBL" id="FOQO01000009">
    <property type="protein sequence ID" value="SFJ37624.1"/>
    <property type="molecule type" value="Genomic_DNA"/>
</dbReference>
<organism evidence="1 2">
    <name type="scientific">Parapedobacter indicus</name>
    <dbReference type="NCBI Taxonomy" id="1477437"/>
    <lineage>
        <taxon>Bacteria</taxon>
        <taxon>Pseudomonadati</taxon>
        <taxon>Bacteroidota</taxon>
        <taxon>Sphingobacteriia</taxon>
        <taxon>Sphingobacteriales</taxon>
        <taxon>Sphingobacteriaceae</taxon>
        <taxon>Parapedobacter</taxon>
    </lineage>
</organism>
<evidence type="ECO:0000313" key="2">
    <source>
        <dbReference type="Proteomes" id="UP000198670"/>
    </source>
</evidence>
<reference evidence="1 2" key="1">
    <citation type="submission" date="2016-10" db="EMBL/GenBank/DDBJ databases">
        <authorList>
            <person name="de Groot N.N."/>
        </authorList>
    </citation>
    <scope>NUCLEOTIDE SEQUENCE [LARGE SCALE GENOMIC DNA]</scope>
    <source>
        <strain evidence="1 2">RK1</strain>
    </source>
</reference>
<evidence type="ECO:0008006" key="3">
    <source>
        <dbReference type="Google" id="ProtNLM"/>
    </source>
</evidence>
<proteinExistence type="predicted"/>
<name>A0A1I3QTX1_9SPHI</name>
<gene>
    <name evidence="1" type="ORF">SAMN05444682_109124</name>
</gene>